<accession>A0ABU1AWQ9</accession>
<proteinExistence type="inferred from homology"/>
<dbReference type="PROSITE" id="PS00101">
    <property type="entry name" value="HEXAPEP_TRANSFERASES"/>
    <property type="match status" value="1"/>
</dbReference>
<keyword evidence="3" id="KW-0677">Repeat</keyword>
<keyword evidence="6" id="KW-1185">Reference proteome</keyword>
<evidence type="ECO:0000256" key="3">
    <source>
        <dbReference type="ARBA" id="ARBA00022737"/>
    </source>
</evidence>
<protein>
    <submittedName>
        <fullName evidence="5">DapH/DapD/GlmU-related protein</fullName>
    </submittedName>
</protein>
<keyword evidence="4" id="KW-0012">Acyltransferase</keyword>
<reference evidence="5 6" key="1">
    <citation type="submission" date="2023-04" db="EMBL/GenBank/DDBJ databases">
        <title>A novel bacteria isolated from coastal sediment.</title>
        <authorList>
            <person name="Liu X.-J."/>
            <person name="Du Z.-J."/>
        </authorList>
    </citation>
    <scope>NUCLEOTIDE SEQUENCE [LARGE SCALE GENOMIC DNA]</scope>
    <source>
        <strain evidence="5 6">SDUM461003</strain>
    </source>
</reference>
<gene>
    <name evidence="5" type="ORF">QEH52_13495</name>
</gene>
<keyword evidence="2" id="KW-0808">Transferase</keyword>
<comment type="caution">
    <text evidence="5">The sequence shown here is derived from an EMBL/GenBank/DDBJ whole genome shotgun (WGS) entry which is preliminary data.</text>
</comment>
<dbReference type="PANTHER" id="PTHR23416">
    <property type="entry name" value="SIALIC ACID SYNTHASE-RELATED"/>
    <property type="match status" value="1"/>
</dbReference>
<organism evidence="5 6">
    <name type="scientific">Thalassobacterium maritimum</name>
    <dbReference type="NCBI Taxonomy" id="3041265"/>
    <lineage>
        <taxon>Bacteria</taxon>
        <taxon>Pseudomonadati</taxon>
        <taxon>Verrucomicrobiota</taxon>
        <taxon>Opitutia</taxon>
        <taxon>Puniceicoccales</taxon>
        <taxon>Coraliomargaritaceae</taxon>
        <taxon>Thalassobacterium</taxon>
    </lineage>
</organism>
<dbReference type="InterPro" id="IPR001451">
    <property type="entry name" value="Hexapep"/>
</dbReference>
<sequence>MKLKALLKKVYFYSLPNNALVRTVFGVLDRGIEAFRFVWEWFVKTFWVEPRFRSRYQAGKSLWIENSPYISGLGEIFLGEGVRISGKIGIAFMPVEGNEPKLCIGANTFVGVNCAFSSAESIVVGENCLLAAETVIRDNDGHPLDAVRRRENVRLNSDEVKAVTIGDDVWIGNRAMILKGVNIGDRAIVASCAVVTKDVAADTIVAGNPARVVRELPRSAKGAG</sequence>
<evidence type="ECO:0000313" key="6">
    <source>
        <dbReference type="Proteomes" id="UP001225316"/>
    </source>
</evidence>
<evidence type="ECO:0000256" key="2">
    <source>
        <dbReference type="ARBA" id="ARBA00022679"/>
    </source>
</evidence>
<name>A0ABU1AWQ9_9BACT</name>
<evidence type="ECO:0000256" key="4">
    <source>
        <dbReference type="ARBA" id="ARBA00023315"/>
    </source>
</evidence>
<dbReference type="Gene3D" id="2.160.10.10">
    <property type="entry name" value="Hexapeptide repeat proteins"/>
    <property type="match status" value="1"/>
</dbReference>
<dbReference type="InterPro" id="IPR018357">
    <property type="entry name" value="Hexapep_transf_CS"/>
</dbReference>
<dbReference type="PANTHER" id="PTHR23416:SF23">
    <property type="entry name" value="ACETYLTRANSFERASE C18B11.09C-RELATED"/>
    <property type="match status" value="1"/>
</dbReference>
<dbReference type="Pfam" id="PF00132">
    <property type="entry name" value="Hexapep"/>
    <property type="match status" value="1"/>
</dbReference>
<dbReference type="InterPro" id="IPR011004">
    <property type="entry name" value="Trimer_LpxA-like_sf"/>
</dbReference>
<dbReference type="CDD" id="cd04647">
    <property type="entry name" value="LbH_MAT_like"/>
    <property type="match status" value="1"/>
</dbReference>
<evidence type="ECO:0000313" key="5">
    <source>
        <dbReference type="EMBL" id="MDQ8208533.1"/>
    </source>
</evidence>
<dbReference type="EMBL" id="JARXHW010000033">
    <property type="protein sequence ID" value="MDQ8208533.1"/>
    <property type="molecule type" value="Genomic_DNA"/>
</dbReference>
<dbReference type="Pfam" id="PF14602">
    <property type="entry name" value="Hexapep_2"/>
    <property type="match status" value="1"/>
</dbReference>
<dbReference type="SUPFAM" id="SSF51161">
    <property type="entry name" value="Trimeric LpxA-like enzymes"/>
    <property type="match status" value="1"/>
</dbReference>
<evidence type="ECO:0000256" key="1">
    <source>
        <dbReference type="ARBA" id="ARBA00007274"/>
    </source>
</evidence>
<dbReference type="RefSeq" id="WP_308951151.1">
    <property type="nucleotide sequence ID" value="NZ_JARXHW010000033.1"/>
</dbReference>
<dbReference type="InterPro" id="IPR051159">
    <property type="entry name" value="Hexapeptide_acetyltransf"/>
</dbReference>
<dbReference type="Proteomes" id="UP001225316">
    <property type="component" value="Unassembled WGS sequence"/>
</dbReference>
<comment type="similarity">
    <text evidence="1">Belongs to the transferase hexapeptide repeat family.</text>
</comment>